<feature type="domain" description="HTH gntR-type" evidence="4">
    <location>
        <begin position="18"/>
        <end position="85"/>
    </location>
</feature>
<dbReference type="InterPro" id="IPR000524">
    <property type="entry name" value="Tscrpt_reg_HTH_GntR"/>
</dbReference>
<dbReference type="PANTHER" id="PTHR43537:SF24">
    <property type="entry name" value="GLUCONATE OPERON TRANSCRIPTIONAL REPRESSOR"/>
    <property type="match status" value="1"/>
</dbReference>
<dbReference type="SMART" id="SM00345">
    <property type="entry name" value="HTH_GNTR"/>
    <property type="match status" value="1"/>
</dbReference>
<dbReference type="SUPFAM" id="SSF48008">
    <property type="entry name" value="GntR ligand-binding domain-like"/>
    <property type="match status" value="1"/>
</dbReference>
<dbReference type="PANTHER" id="PTHR43537">
    <property type="entry name" value="TRANSCRIPTIONAL REGULATOR, GNTR FAMILY"/>
    <property type="match status" value="1"/>
</dbReference>
<organism evidence="5 6">
    <name type="scientific">Candidatus Microbacterium stercoravium</name>
    <dbReference type="NCBI Taxonomy" id="2838697"/>
    <lineage>
        <taxon>Bacteria</taxon>
        <taxon>Bacillati</taxon>
        <taxon>Actinomycetota</taxon>
        <taxon>Actinomycetes</taxon>
        <taxon>Micrococcales</taxon>
        <taxon>Microbacteriaceae</taxon>
        <taxon>Microbacterium</taxon>
    </lineage>
</organism>
<evidence type="ECO:0000313" key="6">
    <source>
        <dbReference type="Proteomes" id="UP000824220"/>
    </source>
</evidence>
<dbReference type="EMBL" id="DXAM01000056">
    <property type="protein sequence ID" value="HJA04040.1"/>
    <property type="molecule type" value="Genomic_DNA"/>
</dbReference>
<dbReference type="Gene3D" id="1.10.10.10">
    <property type="entry name" value="Winged helix-like DNA-binding domain superfamily/Winged helix DNA-binding domain"/>
    <property type="match status" value="1"/>
</dbReference>
<dbReference type="InterPro" id="IPR011711">
    <property type="entry name" value="GntR_C"/>
</dbReference>
<dbReference type="InterPro" id="IPR008920">
    <property type="entry name" value="TF_FadR/GntR_C"/>
</dbReference>
<dbReference type="SUPFAM" id="SSF46785">
    <property type="entry name" value="Winged helix' DNA-binding domain"/>
    <property type="match status" value="1"/>
</dbReference>
<evidence type="ECO:0000256" key="1">
    <source>
        <dbReference type="ARBA" id="ARBA00023015"/>
    </source>
</evidence>
<keyword evidence="3" id="KW-0804">Transcription</keyword>
<accession>A0A9D2H642</accession>
<dbReference type="Pfam" id="PF07729">
    <property type="entry name" value="FCD"/>
    <property type="match status" value="1"/>
</dbReference>
<name>A0A9D2H642_9MICO</name>
<evidence type="ECO:0000256" key="3">
    <source>
        <dbReference type="ARBA" id="ARBA00023163"/>
    </source>
</evidence>
<proteinExistence type="predicted"/>
<gene>
    <name evidence="5" type="ORF">H9800_04195</name>
</gene>
<reference evidence="5" key="2">
    <citation type="submission" date="2021-04" db="EMBL/GenBank/DDBJ databases">
        <authorList>
            <person name="Gilroy R."/>
        </authorList>
    </citation>
    <scope>NUCLEOTIDE SEQUENCE</scope>
    <source>
        <strain evidence="5">ChiHjej8B7-3636</strain>
    </source>
</reference>
<reference evidence="5" key="1">
    <citation type="journal article" date="2021" name="PeerJ">
        <title>Extensive microbial diversity within the chicken gut microbiome revealed by metagenomics and culture.</title>
        <authorList>
            <person name="Gilroy R."/>
            <person name="Ravi A."/>
            <person name="Getino M."/>
            <person name="Pursley I."/>
            <person name="Horton D.L."/>
            <person name="Alikhan N.F."/>
            <person name="Baker D."/>
            <person name="Gharbi K."/>
            <person name="Hall N."/>
            <person name="Watson M."/>
            <person name="Adriaenssens E.M."/>
            <person name="Foster-Nyarko E."/>
            <person name="Jarju S."/>
            <person name="Secka A."/>
            <person name="Antonio M."/>
            <person name="Oren A."/>
            <person name="Chaudhuri R.R."/>
            <person name="La Ragione R."/>
            <person name="Hildebrand F."/>
            <person name="Pallen M.J."/>
        </authorList>
    </citation>
    <scope>NUCLEOTIDE SEQUENCE</scope>
    <source>
        <strain evidence="5">ChiHjej8B7-3636</strain>
    </source>
</reference>
<evidence type="ECO:0000259" key="4">
    <source>
        <dbReference type="PROSITE" id="PS50949"/>
    </source>
</evidence>
<evidence type="ECO:0000313" key="5">
    <source>
        <dbReference type="EMBL" id="HJA04040.1"/>
    </source>
</evidence>
<dbReference type="InterPro" id="IPR036388">
    <property type="entry name" value="WH-like_DNA-bd_sf"/>
</dbReference>
<dbReference type="Proteomes" id="UP000824220">
    <property type="component" value="Unassembled WGS sequence"/>
</dbReference>
<keyword evidence="1" id="KW-0805">Transcription regulation</keyword>
<dbReference type="GO" id="GO:0003700">
    <property type="term" value="F:DNA-binding transcription factor activity"/>
    <property type="evidence" value="ECO:0007669"/>
    <property type="project" value="InterPro"/>
</dbReference>
<dbReference type="InterPro" id="IPR036390">
    <property type="entry name" value="WH_DNA-bd_sf"/>
</dbReference>
<sequence>MWGYSVNLGGIKVQAQTKRLADVVYERLCDAIVDGTLAPGERVRDGELADQLDVSRMPVREALQRLERQGLIEMVASRFTRVTDVTPELPAQSAEFLGYQLGLWLRAALPSLDDAQRAHAAALTRKISAVVADDPRAAFHATGDLTTYLGEQSGNTLFDAVMADAWLQLSRNLRSSFPLTKPAAELRADFENVATLIEKGDASGAESGVRDIFLLQPGQPGPAAAVEGLWADLENEA</sequence>
<dbReference type="CDD" id="cd07377">
    <property type="entry name" value="WHTH_GntR"/>
    <property type="match status" value="1"/>
</dbReference>
<protein>
    <submittedName>
        <fullName evidence="5">GntR family transcriptional regulator</fullName>
    </submittedName>
</protein>
<evidence type="ECO:0000256" key="2">
    <source>
        <dbReference type="ARBA" id="ARBA00023125"/>
    </source>
</evidence>
<dbReference type="PRINTS" id="PR00035">
    <property type="entry name" value="HTHGNTR"/>
</dbReference>
<dbReference type="AlphaFoldDB" id="A0A9D2H642"/>
<dbReference type="PROSITE" id="PS50949">
    <property type="entry name" value="HTH_GNTR"/>
    <property type="match status" value="1"/>
</dbReference>
<dbReference type="Gene3D" id="1.20.120.530">
    <property type="entry name" value="GntR ligand-binding domain-like"/>
    <property type="match status" value="1"/>
</dbReference>
<comment type="caution">
    <text evidence="5">The sequence shown here is derived from an EMBL/GenBank/DDBJ whole genome shotgun (WGS) entry which is preliminary data.</text>
</comment>
<dbReference type="GO" id="GO:0003677">
    <property type="term" value="F:DNA binding"/>
    <property type="evidence" value="ECO:0007669"/>
    <property type="project" value="UniProtKB-KW"/>
</dbReference>
<keyword evidence="2" id="KW-0238">DNA-binding</keyword>
<dbReference type="Pfam" id="PF00392">
    <property type="entry name" value="GntR"/>
    <property type="match status" value="1"/>
</dbReference>